<comment type="caution">
    <text evidence="2">The sequence shown here is derived from an EMBL/GenBank/DDBJ whole genome shotgun (WGS) entry which is preliminary data.</text>
</comment>
<feature type="compositionally biased region" description="Low complexity" evidence="1">
    <location>
        <begin position="140"/>
        <end position="152"/>
    </location>
</feature>
<proteinExistence type="predicted"/>
<dbReference type="EMBL" id="JOTM01000138">
    <property type="protein sequence ID" value="KEK18604.1"/>
    <property type="molecule type" value="Genomic_DNA"/>
</dbReference>
<evidence type="ECO:0000313" key="2">
    <source>
        <dbReference type="EMBL" id="KEK18604.1"/>
    </source>
</evidence>
<reference evidence="2 3" key="1">
    <citation type="submission" date="2014-06" db="EMBL/GenBank/DDBJ databases">
        <title>Draft genome sequence of Bacillus gaemokensis JCM 15801 (MCCC 1A00707).</title>
        <authorList>
            <person name="Lai Q."/>
            <person name="Liu Y."/>
            <person name="Shao Z."/>
        </authorList>
    </citation>
    <scope>NUCLEOTIDE SEQUENCE [LARGE SCALE GENOMIC DNA]</scope>
    <source>
        <strain evidence="2 3">JCM 15801</strain>
    </source>
</reference>
<sequence>MAVADSSPSFAALAGGVPGAPEAPIDPDVLTRLANAFFTALPGRPAPADLPAAVPPGVQAPVNVAPPGSPLVSPAGLGPGVPGTPIPQGLAPGVNLAPASPAPLPSLAHRAPALLPHAQAGNGLPDNVVTAVPAYEPRFGAGATGIAPGATTVRPDAGAGES</sequence>
<name>A0A073JU80_9BACI</name>
<accession>A0A073JU80</accession>
<evidence type="ECO:0000256" key="1">
    <source>
        <dbReference type="SAM" id="MobiDB-lite"/>
    </source>
</evidence>
<evidence type="ECO:0000313" key="3">
    <source>
        <dbReference type="Proteomes" id="UP000027778"/>
    </source>
</evidence>
<dbReference type="eggNOG" id="COG0520">
    <property type="taxonomic scope" value="Bacteria"/>
</dbReference>
<organism evidence="2 3">
    <name type="scientific">Bacillus gaemokensis</name>
    <dbReference type="NCBI Taxonomy" id="574375"/>
    <lineage>
        <taxon>Bacteria</taxon>
        <taxon>Bacillati</taxon>
        <taxon>Bacillota</taxon>
        <taxon>Bacilli</taxon>
        <taxon>Bacillales</taxon>
        <taxon>Bacillaceae</taxon>
        <taxon>Bacillus</taxon>
        <taxon>Bacillus cereus group</taxon>
    </lineage>
</organism>
<gene>
    <name evidence="2" type="ORF">BAGA_07370</name>
</gene>
<dbReference type="Proteomes" id="UP000027778">
    <property type="component" value="Unassembled WGS sequence"/>
</dbReference>
<protein>
    <submittedName>
        <fullName evidence="2">Cysteine desulfurase</fullName>
    </submittedName>
</protein>
<feature type="region of interest" description="Disordered" evidence="1">
    <location>
        <begin position="140"/>
        <end position="162"/>
    </location>
</feature>
<keyword evidence="3" id="KW-1185">Reference proteome</keyword>
<dbReference type="AlphaFoldDB" id="A0A073JU80"/>
<feature type="region of interest" description="Disordered" evidence="1">
    <location>
        <begin position="1"/>
        <end position="25"/>
    </location>
</feature>
<feature type="non-terminal residue" evidence="2">
    <location>
        <position position="162"/>
    </location>
</feature>